<dbReference type="EMBL" id="BGZK01000074">
    <property type="protein sequence ID" value="GBP15806.1"/>
    <property type="molecule type" value="Genomic_DNA"/>
</dbReference>
<comment type="caution">
    <text evidence="1">The sequence shown here is derived from an EMBL/GenBank/DDBJ whole genome shotgun (WGS) entry which is preliminary data.</text>
</comment>
<evidence type="ECO:0000313" key="1">
    <source>
        <dbReference type="EMBL" id="GBP15806.1"/>
    </source>
</evidence>
<sequence length="143" mass="16841">MPSLTQIKKVTRRHASSLQDDGTTQMHDYTRSLTCQVRKPRARRPPNWLLENDLVPSDVGKCYLLMREGNHRAAAIDLERLVVVEGWVQYVYYTERITEFRTFRILKEFNLTISEQNLQRRVSDFRIQSLVPTNEKKAKFATN</sequence>
<evidence type="ECO:0000313" key="2">
    <source>
        <dbReference type="Proteomes" id="UP000299102"/>
    </source>
</evidence>
<dbReference type="Proteomes" id="UP000299102">
    <property type="component" value="Unassembled WGS sequence"/>
</dbReference>
<protein>
    <submittedName>
        <fullName evidence="1">Uncharacterized protein</fullName>
    </submittedName>
</protein>
<dbReference type="AlphaFoldDB" id="A0A4C1TPB3"/>
<gene>
    <name evidence="1" type="ORF">EVAR_93980_1</name>
</gene>
<proteinExistence type="predicted"/>
<reference evidence="1 2" key="1">
    <citation type="journal article" date="2019" name="Commun. Biol.">
        <title>The bagworm genome reveals a unique fibroin gene that provides high tensile strength.</title>
        <authorList>
            <person name="Kono N."/>
            <person name="Nakamura H."/>
            <person name="Ohtoshi R."/>
            <person name="Tomita M."/>
            <person name="Numata K."/>
            <person name="Arakawa K."/>
        </authorList>
    </citation>
    <scope>NUCLEOTIDE SEQUENCE [LARGE SCALE GENOMIC DNA]</scope>
</reference>
<name>A0A4C1TPB3_EUMVA</name>
<organism evidence="1 2">
    <name type="scientific">Eumeta variegata</name>
    <name type="common">Bagworm moth</name>
    <name type="synonym">Eumeta japonica</name>
    <dbReference type="NCBI Taxonomy" id="151549"/>
    <lineage>
        <taxon>Eukaryota</taxon>
        <taxon>Metazoa</taxon>
        <taxon>Ecdysozoa</taxon>
        <taxon>Arthropoda</taxon>
        <taxon>Hexapoda</taxon>
        <taxon>Insecta</taxon>
        <taxon>Pterygota</taxon>
        <taxon>Neoptera</taxon>
        <taxon>Endopterygota</taxon>
        <taxon>Lepidoptera</taxon>
        <taxon>Glossata</taxon>
        <taxon>Ditrysia</taxon>
        <taxon>Tineoidea</taxon>
        <taxon>Psychidae</taxon>
        <taxon>Oiketicinae</taxon>
        <taxon>Eumeta</taxon>
    </lineage>
</organism>
<keyword evidence="2" id="KW-1185">Reference proteome</keyword>
<accession>A0A4C1TPB3</accession>